<evidence type="ECO:0000256" key="5">
    <source>
        <dbReference type="PROSITE-ProRule" id="PRU01248"/>
    </source>
</evidence>
<dbReference type="InterPro" id="IPR011010">
    <property type="entry name" value="DNA_brk_join_enz"/>
</dbReference>
<dbReference type="EMBL" id="LR536452">
    <property type="protein sequence ID" value="VFU17571.1"/>
    <property type="molecule type" value="Genomic_DNA"/>
</dbReference>
<dbReference type="GO" id="GO:0006310">
    <property type="term" value="P:DNA recombination"/>
    <property type="evidence" value="ECO:0007669"/>
    <property type="project" value="UniProtKB-KW"/>
</dbReference>
<dbReference type="Gene3D" id="1.10.443.10">
    <property type="entry name" value="Intergrase catalytic core"/>
    <property type="match status" value="1"/>
</dbReference>
<dbReference type="CDD" id="cd00397">
    <property type="entry name" value="DNA_BRE_C"/>
    <property type="match status" value="1"/>
</dbReference>
<dbReference type="InterPro" id="IPR044068">
    <property type="entry name" value="CB"/>
</dbReference>
<dbReference type="OrthoDB" id="4020134at2"/>
<keyword evidence="3 5" id="KW-0238">DNA-binding</keyword>
<keyword evidence="4" id="KW-0233">DNA recombination</keyword>
<dbReference type="KEGG" id="mtun:MTUNDRAET4_0110.2"/>
<geneLocation type="plasmid" evidence="8 9">
    <name>3</name>
</geneLocation>
<dbReference type="GO" id="GO:0015074">
    <property type="term" value="P:DNA integration"/>
    <property type="evidence" value="ECO:0007669"/>
    <property type="project" value="UniProtKB-KW"/>
</dbReference>
<dbReference type="Gene3D" id="1.10.150.130">
    <property type="match status" value="1"/>
</dbReference>
<dbReference type="InterPro" id="IPR010998">
    <property type="entry name" value="Integrase_recombinase_N"/>
</dbReference>
<organism evidence="8 9">
    <name type="scientific">Methylocella tundrae</name>
    <dbReference type="NCBI Taxonomy" id="227605"/>
    <lineage>
        <taxon>Bacteria</taxon>
        <taxon>Pseudomonadati</taxon>
        <taxon>Pseudomonadota</taxon>
        <taxon>Alphaproteobacteria</taxon>
        <taxon>Hyphomicrobiales</taxon>
        <taxon>Beijerinckiaceae</taxon>
        <taxon>Methylocella</taxon>
    </lineage>
</organism>
<dbReference type="GO" id="GO:0003677">
    <property type="term" value="F:DNA binding"/>
    <property type="evidence" value="ECO:0007669"/>
    <property type="project" value="UniProtKB-UniRule"/>
</dbReference>
<feature type="domain" description="Core-binding (CB)" evidence="7">
    <location>
        <begin position="24"/>
        <end position="120"/>
    </location>
</feature>
<evidence type="ECO:0000256" key="3">
    <source>
        <dbReference type="ARBA" id="ARBA00023125"/>
    </source>
</evidence>
<dbReference type="PANTHER" id="PTHR30349:SF64">
    <property type="entry name" value="PROPHAGE INTEGRASE INTD-RELATED"/>
    <property type="match status" value="1"/>
</dbReference>
<accession>A0A4U8Z7P3</accession>
<proteinExistence type="inferred from homology"/>
<keyword evidence="2" id="KW-0229">DNA integration</keyword>
<evidence type="ECO:0000313" key="9">
    <source>
        <dbReference type="Proteomes" id="UP000294360"/>
    </source>
</evidence>
<keyword evidence="8" id="KW-0614">Plasmid</keyword>
<gene>
    <name evidence="8" type="ORF">MTUNDRAET4_0110</name>
</gene>
<evidence type="ECO:0000313" key="8">
    <source>
        <dbReference type="EMBL" id="VFU17571.1"/>
    </source>
</evidence>
<feature type="domain" description="Tyr recombinase" evidence="6">
    <location>
        <begin position="168"/>
        <end position="371"/>
    </location>
</feature>
<evidence type="ECO:0000256" key="4">
    <source>
        <dbReference type="ARBA" id="ARBA00023172"/>
    </source>
</evidence>
<evidence type="ECO:0000259" key="6">
    <source>
        <dbReference type="PROSITE" id="PS51898"/>
    </source>
</evidence>
<dbReference type="SUPFAM" id="SSF56349">
    <property type="entry name" value="DNA breaking-rejoining enzymes"/>
    <property type="match status" value="1"/>
</dbReference>
<dbReference type="AlphaFoldDB" id="A0A4U8Z7P3"/>
<dbReference type="InterPro" id="IPR013762">
    <property type="entry name" value="Integrase-like_cat_sf"/>
</dbReference>
<sequence length="385" mass="43703">MAVIIRTIDGHVGIPGGFPILLTDKMEIIEAAFVFLLELTTVPGRSHSRETLRTYAEHLHDWFDSLEQSGLNWRDVCEETIAAYRNRMLDQPSAHTGRPYARSTISDRVRSVCRFYEWAHRRGWLSQLPFHRIDVRITSGRKQSFLAHVDQRSTVTTANVLTVAEYENLPRSLRVDQIKLLLVNLATPYRLMAEWALACGLRRMELCALTVDQVPSLRAFDVGAHPLIGVALSITKGDRPRTVYSPIRLIDRTHWYVGEERAALLRRIRRNPLGDREPVTLFLNRNGGCVTRARLTAVFAAAFNSAGLDGSLHWLRHTFAMTMLVRLQAHAAVKPEINPLKVLQILLGHSSIQTTAIYLRCVELHEREIAESLDYLYGGVILDEI</sequence>
<dbReference type="InterPro" id="IPR050090">
    <property type="entry name" value="Tyrosine_recombinase_XerCD"/>
</dbReference>
<dbReference type="PANTHER" id="PTHR30349">
    <property type="entry name" value="PHAGE INTEGRASE-RELATED"/>
    <property type="match status" value="1"/>
</dbReference>
<reference evidence="8 9" key="1">
    <citation type="submission" date="2019-03" db="EMBL/GenBank/DDBJ databases">
        <authorList>
            <person name="Kox A.R. M."/>
        </authorList>
    </citation>
    <scope>NUCLEOTIDE SEQUENCE [LARGE SCALE GENOMIC DNA]</scope>
    <source>
        <strain evidence="8">MTUNDRAET4 annotated genome</strain>
        <plasmid evidence="9">3</plasmid>
    </source>
</reference>
<comment type="similarity">
    <text evidence="1">Belongs to the 'phage' integrase family.</text>
</comment>
<evidence type="ECO:0000259" key="7">
    <source>
        <dbReference type="PROSITE" id="PS51900"/>
    </source>
</evidence>
<dbReference type="PROSITE" id="PS51898">
    <property type="entry name" value="TYR_RECOMBINASE"/>
    <property type="match status" value="1"/>
</dbReference>
<dbReference type="Pfam" id="PF00589">
    <property type="entry name" value="Phage_integrase"/>
    <property type="match status" value="1"/>
</dbReference>
<evidence type="ECO:0000256" key="1">
    <source>
        <dbReference type="ARBA" id="ARBA00008857"/>
    </source>
</evidence>
<dbReference type="InterPro" id="IPR004107">
    <property type="entry name" value="Integrase_SAM-like_N"/>
</dbReference>
<evidence type="ECO:0000256" key="2">
    <source>
        <dbReference type="ARBA" id="ARBA00022908"/>
    </source>
</evidence>
<dbReference type="PROSITE" id="PS51900">
    <property type="entry name" value="CB"/>
    <property type="match status" value="1"/>
</dbReference>
<dbReference type="Pfam" id="PF02899">
    <property type="entry name" value="Phage_int_SAM_1"/>
    <property type="match status" value="1"/>
</dbReference>
<dbReference type="Proteomes" id="UP000294360">
    <property type="component" value="Plasmid 3"/>
</dbReference>
<dbReference type="InterPro" id="IPR002104">
    <property type="entry name" value="Integrase_catalytic"/>
</dbReference>
<protein>
    <submittedName>
        <fullName evidence="8">Putative phage integrase</fullName>
    </submittedName>
</protein>
<name>A0A4U8Z7P3_METTU</name>